<keyword evidence="2 6" id="KW-0997">Cell inner membrane</keyword>
<comment type="function">
    <text evidence="7">Required for the translocation of lipopolysaccharide (LPS) from the inner membrane to the outer membrane.</text>
</comment>
<dbReference type="Gene3D" id="2.60.450.10">
    <property type="entry name" value="Lipopolysaccharide (LPS) transport protein A like domain"/>
    <property type="match status" value="1"/>
</dbReference>
<dbReference type="InterPro" id="IPR052363">
    <property type="entry name" value="LPS_export_LptC"/>
</dbReference>
<protein>
    <recommendedName>
        <fullName evidence="6 7">Lipopolysaccharide export system protein LptC</fullName>
    </recommendedName>
</protein>
<dbReference type="HAMAP" id="MF_01915">
    <property type="entry name" value="LPS_assembly_LptC"/>
    <property type="match status" value="1"/>
</dbReference>
<dbReference type="OMA" id="WFTQPVM"/>
<dbReference type="InterPro" id="IPR010664">
    <property type="entry name" value="LipoPS_assembly_LptC-rel"/>
</dbReference>
<comment type="subcellular location">
    <subcellularLocation>
        <location evidence="6">Cell inner membrane</location>
        <topology evidence="6">Single-pass membrane protein</topology>
    </subcellularLocation>
</comment>
<dbReference type="EMBL" id="CP068146">
    <property type="protein sequence ID" value="QQU45502.1"/>
    <property type="molecule type" value="Genomic_DNA"/>
</dbReference>
<reference evidence="9 11" key="2">
    <citation type="submission" date="2021-01" db="EMBL/GenBank/DDBJ databases">
        <title>FDA dAtabase for Regulatory Grade micrObial Sequences (FDA-ARGOS): Supporting development and validation of Infectious Disease Dx tests.</title>
        <authorList>
            <person name="Blissenbach B."/>
            <person name="Krut O."/>
            <person name="Tallon L."/>
            <person name="Sadzewicz L."/>
            <person name="Zhao X."/>
            <person name="Boylan J."/>
            <person name="Ott S."/>
            <person name="Bowen H."/>
            <person name="Vavikolanu K."/>
            <person name="Mehta A."/>
            <person name="Aluvathingal J."/>
            <person name="Nadendla S."/>
            <person name="Yan Y."/>
            <person name="Sichtig H."/>
        </authorList>
    </citation>
    <scope>NUCLEOTIDE SEQUENCE [LARGE SCALE GENOMIC DNA]</scope>
    <source>
        <strain evidence="9 11">FDAARGOS_1082</strain>
    </source>
</reference>
<dbReference type="NCBIfam" id="NF008142">
    <property type="entry name" value="PRK10893.1"/>
    <property type="match status" value="1"/>
</dbReference>
<dbReference type="GO" id="GO:0005886">
    <property type="term" value="C:plasma membrane"/>
    <property type="evidence" value="ECO:0007669"/>
    <property type="project" value="UniProtKB-SubCell"/>
</dbReference>
<name>A0A0E1NJ73_YEREN</name>
<evidence type="ECO:0000313" key="11">
    <source>
        <dbReference type="Proteomes" id="UP000595309"/>
    </source>
</evidence>
<dbReference type="Proteomes" id="UP000595309">
    <property type="component" value="Chromosome"/>
</dbReference>
<dbReference type="AlphaFoldDB" id="A0A0E1NJ73"/>
<dbReference type="KEGG" id="yet:CH48_2158"/>
<dbReference type="GeneID" id="31410633"/>
<dbReference type="PANTHER" id="PTHR37481:SF1">
    <property type="entry name" value="LIPOPOLYSACCHARIDE EXPORT SYSTEM PROTEIN LPTC"/>
    <property type="match status" value="1"/>
</dbReference>
<dbReference type="PATRIC" id="fig|630.129.peg.477"/>
<dbReference type="InterPro" id="IPR026265">
    <property type="entry name" value="LptC"/>
</dbReference>
<evidence type="ECO:0000256" key="5">
    <source>
        <dbReference type="ARBA" id="ARBA00023136"/>
    </source>
</evidence>
<evidence type="ECO:0000313" key="10">
    <source>
        <dbReference type="Proteomes" id="UP000048841"/>
    </source>
</evidence>
<keyword evidence="3 6" id="KW-0812">Transmembrane</keyword>
<evidence type="ECO:0000256" key="4">
    <source>
        <dbReference type="ARBA" id="ARBA00022989"/>
    </source>
</evidence>
<dbReference type="EMBL" id="CGBR01000008">
    <property type="protein sequence ID" value="CFQ60378.1"/>
    <property type="molecule type" value="Genomic_DNA"/>
</dbReference>
<comment type="subunit">
    <text evidence="6">Component of the lipopolysaccharide transport and assembly complex. Interacts with LptA and the LptBFG transporter complex.</text>
</comment>
<dbReference type="GO" id="GO:0043165">
    <property type="term" value="P:Gram-negative-bacterium-type cell outer membrane assembly"/>
    <property type="evidence" value="ECO:0007669"/>
    <property type="project" value="UniProtKB-UniRule"/>
</dbReference>
<organism evidence="8 10">
    <name type="scientific">Yersinia enterocolitica</name>
    <dbReference type="NCBI Taxonomy" id="630"/>
    <lineage>
        <taxon>Bacteria</taxon>
        <taxon>Pseudomonadati</taxon>
        <taxon>Pseudomonadota</taxon>
        <taxon>Gammaproteobacteria</taxon>
        <taxon>Enterobacterales</taxon>
        <taxon>Yersiniaceae</taxon>
        <taxon>Yersinia</taxon>
    </lineage>
</organism>
<comment type="function">
    <text evidence="6">Involved in the assembly of lipopolysaccharide (LPS). Required for the translocation of LPS from the inner membrane to the outer membrane. Facilitates the transfer of LPS from the inner membrane to the periplasmic protein LptA. Could be a docking site for LptA.</text>
</comment>
<comment type="similarity">
    <text evidence="6 7">Belongs to the LptC family.</text>
</comment>
<dbReference type="GO" id="GO:0015221">
    <property type="term" value="F:lipopolysaccharide transmembrane transporter activity"/>
    <property type="evidence" value="ECO:0007669"/>
    <property type="project" value="InterPro"/>
</dbReference>
<proteinExistence type="inferred from homology"/>
<dbReference type="NCBIfam" id="TIGR04409">
    <property type="entry name" value="LptC_YrbK"/>
    <property type="match status" value="1"/>
</dbReference>
<evidence type="ECO:0000313" key="8">
    <source>
        <dbReference type="EMBL" id="CFQ60378.1"/>
    </source>
</evidence>
<sequence length="187" mass="21080">MSKTRLWITLSLALIALALIGWNISGFNQQDTQATIDDNEPSSQSQHTVTVVFNPVGQLNYKLVAEEVQNFNAQQLTWFTRPVMTMFDENAVATWTVRADRAKLTDDKMLYLYGHVEVDSLTPDAQLQKIKTDNAQVNLITQDVSSDDEVTLFGVGFTSNGMKMRGNLRDKTAELIEKVKTSYEIQK</sequence>
<dbReference type="Proteomes" id="UP000048841">
    <property type="component" value="Unassembled WGS sequence"/>
</dbReference>
<dbReference type="Pfam" id="PF06835">
    <property type="entry name" value="LptC"/>
    <property type="match status" value="1"/>
</dbReference>
<evidence type="ECO:0000256" key="3">
    <source>
        <dbReference type="ARBA" id="ARBA00022692"/>
    </source>
</evidence>
<dbReference type="GO" id="GO:0017089">
    <property type="term" value="F:glycolipid transfer activity"/>
    <property type="evidence" value="ECO:0007669"/>
    <property type="project" value="TreeGrafter"/>
</dbReference>
<keyword evidence="4 6" id="KW-1133">Transmembrane helix</keyword>
<reference evidence="8 10" key="1">
    <citation type="submission" date="2015-03" db="EMBL/GenBank/DDBJ databases">
        <authorList>
            <person name="Murphy D."/>
        </authorList>
    </citation>
    <scope>NUCLEOTIDE SEQUENCE [LARGE SCALE GENOMIC DNA]</scope>
    <source>
        <strain evidence="8 10">IP26249</strain>
    </source>
</reference>
<dbReference type="PANTHER" id="PTHR37481">
    <property type="entry name" value="LIPOPOLYSACCHARIDE EXPORT SYSTEM PROTEIN LPTC"/>
    <property type="match status" value="1"/>
</dbReference>
<evidence type="ECO:0000256" key="1">
    <source>
        <dbReference type="ARBA" id="ARBA00022475"/>
    </source>
</evidence>
<gene>
    <name evidence="6 8" type="primary">lptC</name>
    <name evidence="8" type="ORF">ERS137941_01645</name>
    <name evidence="9" type="ORF">I6I39_10715</name>
</gene>
<evidence type="ECO:0000256" key="2">
    <source>
        <dbReference type="ARBA" id="ARBA00022519"/>
    </source>
</evidence>
<accession>A0A0E1NJ73</accession>
<dbReference type="PIRSF" id="PIRSF028513">
    <property type="entry name" value="LptC"/>
    <property type="match status" value="1"/>
</dbReference>
<evidence type="ECO:0000256" key="6">
    <source>
        <dbReference type="HAMAP-Rule" id="MF_01915"/>
    </source>
</evidence>
<keyword evidence="5 6" id="KW-0472">Membrane</keyword>
<evidence type="ECO:0000313" key="9">
    <source>
        <dbReference type="EMBL" id="QQU45502.1"/>
    </source>
</evidence>
<keyword evidence="1 6" id="KW-1003">Cell membrane</keyword>
<dbReference type="RefSeq" id="WP_005162468.1">
    <property type="nucleotide sequence ID" value="NZ_CGBC01000024.1"/>
</dbReference>
<dbReference type="GO" id="GO:0030288">
    <property type="term" value="C:outer membrane-bounded periplasmic space"/>
    <property type="evidence" value="ECO:0007669"/>
    <property type="project" value="TreeGrafter"/>
</dbReference>
<evidence type="ECO:0000256" key="7">
    <source>
        <dbReference type="PIRNR" id="PIRNR028513"/>
    </source>
</evidence>